<feature type="non-terminal residue" evidence="2">
    <location>
        <position position="166"/>
    </location>
</feature>
<name>A0A3M7L6P3_AUXPR</name>
<sequence length="166" mass="17637">RRSGGGPGRPERRRPGCAVPRLGRGRGRHLPGADDQPEPRQHGGGQPPRRRAAGSEPARPGDAGGARVRWWRGDRGRGERGPGHCCSWRGNPADVSSRRRRRGAERGHPRPVCIDLPTTGKRPGQLHARRVGAAAGRDAAAVARWRAAGCAPRPCGPRGGGAAQLR</sequence>
<feature type="compositionally biased region" description="Basic and acidic residues" evidence="1">
    <location>
        <begin position="71"/>
        <end position="82"/>
    </location>
</feature>
<feature type="non-terminal residue" evidence="2">
    <location>
        <position position="1"/>
    </location>
</feature>
<evidence type="ECO:0000313" key="2">
    <source>
        <dbReference type="EMBL" id="RMZ57764.1"/>
    </source>
</evidence>
<dbReference type="EMBL" id="QOKY01000084">
    <property type="protein sequence ID" value="RMZ57764.1"/>
    <property type="molecule type" value="Genomic_DNA"/>
</dbReference>
<comment type="caution">
    <text evidence="2">The sequence shown here is derived from an EMBL/GenBank/DDBJ whole genome shotgun (WGS) entry which is preliminary data.</text>
</comment>
<dbReference type="AlphaFoldDB" id="A0A3M7L6P3"/>
<gene>
    <name evidence="2" type="ORF">APUTEX25_002489</name>
</gene>
<organism evidence="2 3">
    <name type="scientific">Auxenochlorella protothecoides</name>
    <name type="common">Green microalga</name>
    <name type="synonym">Chlorella protothecoides</name>
    <dbReference type="NCBI Taxonomy" id="3075"/>
    <lineage>
        <taxon>Eukaryota</taxon>
        <taxon>Viridiplantae</taxon>
        <taxon>Chlorophyta</taxon>
        <taxon>core chlorophytes</taxon>
        <taxon>Trebouxiophyceae</taxon>
        <taxon>Chlorellales</taxon>
        <taxon>Chlorellaceae</taxon>
        <taxon>Auxenochlorella</taxon>
    </lineage>
</organism>
<dbReference type="Proteomes" id="UP000279271">
    <property type="component" value="Unassembled WGS sequence"/>
</dbReference>
<protein>
    <submittedName>
        <fullName evidence="2">Uncharacterized protein</fullName>
    </submittedName>
</protein>
<feature type="region of interest" description="Disordered" evidence="1">
    <location>
        <begin position="1"/>
        <end position="126"/>
    </location>
</feature>
<evidence type="ECO:0000313" key="3">
    <source>
        <dbReference type="Proteomes" id="UP000279271"/>
    </source>
</evidence>
<evidence type="ECO:0000256" key="1">
    <source>
        <dbReference type="SAM" id="MobiDB-lite"/>
    </source>
</evidence>
<proteinExistence type="predicted"/>
<reference evidence="3" key="1">
    <citation type="journal article" date="2018" name="Algal Res.">
        <title>Characterization of plant carbon substrate utilization by Auxenochlorella protothecoides.</title>
        <authorList>
            <person name="Vogler B.W."/>
            <person name="Starkenburg S.R."/>
            <person name="Sudasinghe N."/>
            <person name="Schambach J.Y."/>
            <person name="Rollin J.A."/>
            <person name="Pattathil S."/>
            <person name="Barry A.N."/>
        </authorList>
    </citation>
    <scope>NUCLEOTIDE SEQUENCE [LARGE SCALE GENOMIC DNA]</scope>
    <source>
        <strain evidence="3">UTEX 25</strain>
    </source>
</reference>
<accession>A0A3M7L6P3</accession>